<gene>
    <name evidence="2" type="ORF">SMAR0320_LOCUS13619</name>
</gene>
<feature type="signal peptide" evidence="1">
    <location>
        <begin position="1"/>
        <end position="17"/>
    </location>
</feature>
<evidence type="ECO:0000256" key="1">
    <source>
        <dbReference type="SAM" id="SignalP"/>
    </source>
</evidence>
<dbReference type="EMBL" id="HBGZ01018993">
    <property type="protein sequence ID" value="CAD9610577.1"/>
    <property type="molecule type" value="Transcribed_RNA"/>
</dbReference>
<reference evidence="2" key="1">
    <citation type="submission" date="2021-01" db="EMBL/GenBank/DDBJ databases">
        <authorList>
            <person name="Corre E."/>
            <person name="Pelletier E."/>
            <person name="Niang G."/>
            <person name="Scheremetjew M."/>
            <person name="Finn R."/>
            <person name="Kale V."/>
            <person name="Holt S."/>
            <person name="Cochrane G."/>
            <person name="Meng A."/>
            <person name="Brown T."/>
            <person name="Cohen L."/>
        </authorList>
    </citation>
    <scope>NUCLEOTIDE SEQUENCE</scope>
    <source>
        <strain evidence="2">SM1012Den-03</strain>
    </source>
</reference>
<keyword evidence="1" id="KW-0732">Signal</keyword>
<evidence type="ECO:0000313" key="2">
    <source>
        <dbReference type="EMBL" id="CAD9610577.1"/>
    </source>
</evidence>
<accession>A0A7S2LM67</accession>
<dbReference type="AlphaFoldDB" id="A0A7S2LM67"/>
<organism evidence="2">
    <name type="scientific">Skeletonema marinoi</name>
    <dbReference type="NCBI Taxonomy" id="267567"/>
    <lineage>
        <taxon>Eukaryota</taxon>
        <taxon>Sar</taxon>
        <taxon>Stramenopiles</taxon>
        <taxon>Ochrophyta</taxon>
        <taxon>Bacillariophyta</taxon>
        <taxon>Coscinodiscophyceae</taxon>
        <taxon>Thalassiosirophycidae</taxon>
        <taxon>Thalassiosirales</taxon>
        <taxon>Skeletonemataceae</taxon>
        <taxon>Skeletonema</taxon>
        <taxon>Skeletonema marinoi-dohrnii complex</taxon>
    </lineage>
</organism>
<sequence length="141" mass="14842">MKLTATLLVSIVAAAASDDSKMIRGGGLVATAADDETHKATHNVLRSVNFYEAAAQGDFEDIPNNGNETVVPSNPCPACATEMFCGKLGIDSLVSPCDNINNKCNQTGFVCKVCSSIEGNSDYVGNSVFRCEEPPSFDENA</sequence>
<name>A0A7S2LM67_9STRA</name>
<feature type="chain" id="PRO_5030926485" evidence="1">
    <location>
        <begin position="18"/>
        <end position="141"/>
    </location>
</feature>
<protein>
    <submittedName>
        <fullName evidence="2">Uncharacterized protein</fullName>
    </submittedName>
</protein>
<proteinExistence type="predicted"/>